<feature type="region of interest" description="Disordered" evidence="1">
    <location>
        <begin position="133"/>
        <end position="155"/>
    </location>
</feature>
<proteinExistence type="predicted"/>
<organism evidence="3 4">
    <name type="scientific">Caenorhabditis bovis</name>
    <dbReference type="NCBI Taxonomy" id="2654633"/>
    <lineage>
        <taxon>Eukaryota</taxon>
        <taxon>Metazoa</taxon>
        <taxon>Ecdysozoa</taxon>
        <taxon>Nematoda</taxon>
        <taxon>Chromadorea</taxon>
        <taxon>Rhabditida</taxon>
        <taxon>Rhabditina</taxon>
        <taxon>Rhabditomorpha</taxon>
        <taxon>Rhabditoidea</taxon>
        <taxon>Rhabditidae</taxon>
        <taxon>Peloderinae</taxon>
        <taxon>Caenorhabditis</taxon>
    </lineage>
</organism>
<evidence type="ECO:0000256" key="1">
    <source>
        <dbReference type="SAM" id="MobiDB-lite"/>
    </source>
</evidence>
<feature type="compositionally biased region" description="Low complexity" evidence="1">
    <location>
        <begin position="146"/>
        <end position="155"/>
    </location>
</feature>
<dbReference type="OrthoDB" id="5814086at2759"/>
<dbReference type="SUPFAM" id="SSF57414">
    <property type="entry name" value="Hairpin loop containing domain-like"/>
    <property type="match status" value="2"/>
</dbReference>
<comment type="caution">
    <text evidence="3">The sequence shown here is derived from an EMBL/GenBank/DDBJ whole genome shotgun (WGS) entry which is preliminary data.</text>
</comment>
<reference evidence="3 4" key="1">
    <citation type="submission" date="2020-04" db="EMBL/GenBank/DDBJ databases">
        <authorList>
            <person name="Laetsch R D."/>
            <person name="Stevens L."/>
            <person name="Kumar S."/>
            <person name="Blaxter L. M."/>
        </authorList>
    </citation>
    <scope>NUCLEOTIDE SEQUENCE [LARGE SCALE GENOMIC DNA]</scope>
</reference>
<dbReference type="Gene3D" id="3.50.4.10">
    <property type="entry name" value="Hepatocyte Growth Factor"/>
    <property type="match status" value="1"/>
</dbReference>
<dbReference type="InterPro" id="IPR003609">
    <property type="entry name" value="Pan_app"/>
</dbReference>
<evidence type="ECO:0000313" key="3">
    <source>
        <dbReference type="EMBL" id="CAB3407854.1"/>
    </source>
</evidence>
<feature type="domain" description="Apple" evidence="2">
    <location>
        <begin position="511"/>
        <end position="585"/>
    </location>
</feature>
<evidence type="ECO:0000259" key="2">
    <source>
        <dbReference type="PROSITE" id="PS50948"/>
    </source>
</evidence>
<feature type="region of interest" description="Disordered" evidence="1">
    <location>
        <begin position="215"/>
        <end position="234"/>
    </location>
</feature>
<sequence length="851" mass="96026">MANVKKTAAISYALCEYTESHISFLATFVLFESTNELRFESHVNILFYTVYSNPGIRVLWKCDERGHQPNTRGESAVGHIVNVQRSSKRSSERMSDNFDERYRRLNASLFESADLENTDLEFRDIAVDNPTGRHLADDDDVDEFQSTSSTFPETTTTMPFAASESLFETTINSATNVPPRSFAKSSPYFTSFTTTTTINPNGVVERFFETNELEEVGEHEDDEEEEEEEEVENDVVDISQDTKTTLGLPSATFKGVSYIELDRTVTLEPTVIRQRINDNEVSQFNGKYSVSATKYYVDNRIDGEHRVRPNLDYDESPTNLVNMLDQKLSSTNGANSLQDPFAVENEMRSVVRMHGAKTISGDPIDLDSRADPSDYEIEMRPPDDEENESQSTVRMEKKNGKEVERRETTYKGQKTVVELWNQVLHGHDLMMYPGAIFDEKLDNDRFKTSSEKAFGSKILLSNGPIRNAKLRENFLANMKTNNMAGGVRTIAKNNYIDEKSDSATADIQTICYNTKLDTGISKAQTYYESRSDISKLLCLTSCATNLSCSSVTYQQESATCSFYSTSLSQLQTIGTPGTSFHKKLSIRTTAKCVKMFITHDFLDSLEHFDSSESSSETLRLVEKNGQQQPPHTIVADNTSPLFIALSHCPSGQQVIFVRSDNVEGSKLYRFWQTSEDDCVFNCLTNTTPENTKIECAGAEFDAKRNLCYLMTSLPGDLSMTPKPIHSVNRYEKICVKKASSTQCSGGQPTRYSQMVLVGHIIDARSVPTAAECIDWCISKNNDGCLSVLFYSDETSLNCILNDSTHKRDPSAFFVENSAQVDYFSIDECLGIREVRRRVQKSRMKRRRRFLI</sequence>
<feature type="region of interest" description="Disordered" evidence="1">
    <location>
        <begin position="358"/>
        <end position="402"/>
    </location>
</feature>
<dbReference type="SMART" id="SM00473">
    <property type="entry name" value="PAN_AP"/>
    <property type="match status" value="3"/>
</dbReference>
<feature type="domain" description="Apple" evidence="2">
    <location>
        <begin position="743"/>
        <end position="828"/>
    </location>
</feature>
<gene>
    <name evidence="3" type="ORF">CBOVIS_LOCUS9714</name>
</gene>
<dbReference type="AlphaFoldDB" id="A0A8S1F9V1"/>
<keyword evidence="4" id="KW-1185">Reference proteome</keyword>
<dbReference type="EMBL" id="CADEPM010000006">
    <property type="protein sequence ID" value="CAB3407854.1"/>
    <property type="molecule type" value="Genomic_DNA"/>
</dbReference>
<feature type="domain" description="Apple" evidence="2">
    <location>
        <begin position="648"/>
        <end position="734"/>
    </location>
</feature>
<dbReference type="Pfam" id="PF00024">
    <property type="entry name" value="PAN_1"/>
    <property type="match status" value="1"/>
</dbReference>
<accession>A0A8S1F9V1</accession>
<evidence type="ECO:0000313" key="4">
    <source>
        <dbReference type="Proteomes" id="UP000494206"/>
    </source>
</evidence>
<dbReference type="Proteomes" id="UP000494206">
    <property type="component" value="Unassembled WGS sequence"/>
</dbReference>
<dbReference type="PROSITE" id="PS50948">
    <property type="entry name" value="PAN"/>
    <property type="match status" value="3"/>
</dbReference>
<protein>
    <recommendedName>
        <fullName evidence="2">Apple domain-containing protein</fullName>
    </recommendedName>
</protein>
<feature type="compositionally biased region" description="Basic and acidic residues" evidence="1">
    <location>
        <begin position="366"/>
        <end position="382"/>
    </location>
</feature>
<name>A0A8S1F9V1_9PELO</name>